<reference evidence="2" key="2">
    <citation type="submission" date="2022-01" db="EMBL/GenBank/DDBJ databases">
        <authorList>
            <person name="Yamashiro T."/>
            <person name="Shiraishi A."/>
            <person name="Satake H."/>
            <person name="Nakayama K."/>
        </authorList>
    </citation>
    <scope>NUCLEOTIDE SEQUENCE</scope>
</reference>
<accession>A0ABQ5EVP1</accession>
<dbReference type="EMBL" id="BQNB010016723">
    <property type="protein sequence ID" value="GJT55024.1"/>
    <property type="molecule type" value="Genomic_DNA"/>
</dbReference>
<organism evidence="2 3">
    <name type="scientific">Tanacetum coccineum</name>
    <dbReference type="NCBI Taxonomy" id="301880"/>
    <lineage>
        <taxon>Eukaryota</taxon>
        <taxon>Viridiplantae</taxon>
        <taxon>Streptophyta</taxon>
        <taxon>Embryophyta</taxon>
        <taxon>Tracheophyta</taxon>
        <taxon>Spermatophyta</taxon>
        <taxon>Magnoliopsida</taxon>
        <taxon>eudicotyledons</taxon>
        <taxon>Gunneridae</taxon>
        <taxon>Pentapetalae</taxon>
        <taxon>asterids</taxon>
        <taxon>campanulids</taxon>
        <taxon>Asterales</taxon>
        <taxon>Asteraceae</taxon>
        <taxon>Asteroideae</taxon>
        <taxon>Anthemideae</taxon>
        <taxon>Anthemidinae</taxon>
        <taxon>Tanacetum</taxon>
    </lineage>
</organism>
<evidence type="ECO:0000313" key="3">
    <source>
        <dbReference type="Proteomes" id="UP001151760"/>
    </source>
</evidence>
<evidence type="ECO:0000256" key="1">
    <source>
        <dbReference type="SAM" id="MobiDB-lite"/>
    </source>
</evidence>
<feature type="compositionally biased region" description="Basic and acidic residues" evidence="1">
    <location>
        <begin position="14"/>
        <end position="26"/>
    </location>
</feature>
<sequence>MILGSLNKFKKRSPKELKPWSEDTRRTSGNTTRNDPFPPFLLLEAQTQDTSSMEKHTRGMGFALDPLTIEAQAVTSRNDSLAILECTQFDQTAINHLEMIRRFKG</sequence>
<name>A0ABQ5EVP1_9ASTR</name>
<evidence type="ECO:0000313" key="2">
    <source>
        <dbReference type="EMBL" id="GJT55024.1"/>
    </source>
</evidence>
<reference evidence="2" key="1">
    <citation type="journal article" date="2022" name="Int. J. Mol. Sci.">
        <title>Draft Genome of Tanacetum Coccineum: Genomic Comparison of Closely Related Tanacetum-Family Plants.</title>
        <authorList>
            <person name="Yamashiro T."/>
            <person name="Shiraishi A."/>
            <person name="Nakayama K."/>
            <person name="Satake H."/>
        </authorList>
    </citation>
    <scope>NUCLEOTIDE SEQUENCE</scope>
</reference>
<protein>
    <submittedName>
        <fullName evidence="2">Uncharacterized protein</fullName>
    </submittedName>
</protein>
<dbReference type="Proteomes" id="UP001151760">
    <property type="component" value="Unassembled WGS sequence"/>
</dbReference>
<feature type="region of interest" description="Disordered" evidence="1">
    <location>
        <begin position="1"/>
        <end position="40"/>
    </location>
</feature>
<proteinExistence type="predicted"/>
<gene>
    <name evidence="2" type="ORF">Tco_0990078</name>
</gene>
<comment type="caution">
    <text evidence="2">The sequence shown here is derived from an EMBL/GenBank/DDBJ whole genome shotgun (WGS) entry which is preliminary data.</text>
</comment>
<keyword evidence="3" id="KW-1185">Reference proteome</keyword>